<name>W2V172_9RICK</name>
<evidence type="ECO:0000259" key="2">
    <source>
        <dbReference type="Pfam" id="PF17289"/>
    </source>
</evidence>
<comment type="caution">
    <text evidence="3">The sequence shown here is derived from an EMBL/GenBank/DDBJ whole genome shotgun (WGS) entry which is preliminary data.</text>
</comment>
<dbReference type="InterPro" id="IPR035421">
    <property type="entry name" value="Terminase_6C"/>
</dbReference>
<keyword evidence="1" id="KW-1188">Viral release from host cell</keyword>
<evidence type="ECO:0000313" key="4">
    <source>
        <dbReference type="Proteomes" id="UP000018951"/>
    </source>
</evidence>
<dbReference type="AlphaFoldDB" id="W2V172"/>
<dbReference type="NCBIfam" id="TIGR01630">
    <property type="entry name" value="psiM2_ORF9"/>
    <property type="match status" value="1"/>
</dbReference>
<keyword evidence="4" id="KW-1185">Reference proteome</keyword>
<sequence length="452" mass="53072">MIDFLSFLKEYVKTFSTQDHNNWYIHVLADYLEAVYQRKINRLIINIPPRMMKSIVTSVAWVAWMLGKDPSTQIIVASYTMSLSLKHSIDCRYLIHSDMYKNYFPNLDILRDQNTKSKFQTTENGFRLATSVGGYMTGEGADILIADDLMSPVQANSTKLRAYTIQWFKEVFLTRLNNFRTGAVVVIMHRLHQEDLCGQLLLSEGSWHHLSIPMVADDEINFYSYLYDNKILYTMQPGEIINSLKYHSRDIDNIRRTIGEYVFSAQYQQSPFNYKVGIINQESIMYYDTLDTNDGIIIHSWDTANTASGDYSVCIKFYYYNNHHYILDVIRKQLNYPMLRKLVRDTIVNDKPNTVLIENKSSGISLIQELQEIFPIISITPHKDKISRFMGVVPILENGKIWLPRNKYWRVPFEQELLEFPHSRYDDQVDALTQYLSWFTKKFNNLYNIRCL</sequence>
<accession>W2V172</accession>
<dbReference type="EMBL" id="AXCJ01000001">
    <property type="protein sequence ID" value="ETO91850.1"/>
    <property type="molecule type" value="Genomic_DNA"/>
</dbReference>
<proteinExistence type="predicted"/>
<dbReference type="InterPro" id="IPR006517">
    <property type="entry name" value="Phage_terminase_lsu-like_C"/>
</dbReference>
<reference evidence="3 4" key="1">
    <citation type="journal article" date="2013" name="PLoS ONE">
        <title>Bacterial endosymbiosis in a chordate host: long-term co-evolution and conservation of secondary metabolism.</title>
        <authorList>
            <person name="Kwan J.C."/>
            <person name="Schmidt E.W."/>
        </authorList>
    </citation>
    <scope>NUCLEOTIDE SEQUENCE [LARGE SCALE GENOMIC DNA]</scope>
    <source>
        <strain evidence="4">L6</strain>
    </source>
</reference>
<dbReference type="Proteomes" id="UP000018951">
    <property type="component" value="Unassembled WGS sequence"/>
</dbReference>
<dbReference type="STRING" id="1401685.P857_1028"/>
<protein>
    <recommendedName>
        <fullName evidence="2">Terminase large subunit gp17-like C-terminal domain-containing protein</fullName>
    </recommendedName>
</protein>
<gene>
    <name evidence="3" type="ORF">P857_1028</name>
</gene>
<dbReference type="Gene3D" id="3.30.420.240">
    <property type="match status" value="1"/>
</dbReference>
<evidence type="ECO:0000313" key="3">
    <source>
        <dbReference type="EMBL" id="ETO91850.1"/>
    </source>
</evidence>
<organism evidence="3 4">
    <name type="scientific">Candidatus Xenolissoclinum pacificiensis L6</name>
    <dbReference type="NCBI Taxonomy" id="1401685"/>
    <lineage>
        <taxon>Bacteria</taxon>
        <taxon>Pseudomonadati</taxon>
        <taxon>Pseudomonadota</taxon>
        <taxon>Alphaproteobacteria</taxon>
        <taxon>Rickettsiales</taxon>
        <taxon>Anaplasmataceae</taxon>
        <taxon>Candidatus Xenolissoclinum</taxon>
    </lineage>
</organism>
<dbReference type="Pfam" id="PF17289">
    <property type="entry name" value="Terminase_6C"/>
    <property type="match status" value="1"/>
</dbReference>
<evidence type="ECO:0000256" key="1">
    <source>
        <dbReference type="ARBA" id="ARBA00022612"/>
    </source>
</evidence>
<feature type="domain" description="Terminase large subunit gp17-like C-terminal" evidence="2">
    <location>
        <begin position="300"/>
        <end position="436"/>
    </location>
</feature>